<reference evidence="2 3" key="1">
    <citation type="journal article" date="2012" name="Int. J. Syst. Evol. Microbiol.">
        <title>Vibrio caribbeanicus sp. nov., isolated from the marine sponge Scleritoderma cyanea.</title>
        <authorList>
            <person name="Hoffmann M."/>
            <person name="Monday S.R."/>
            <person name="Allard M.W."/>
            <person name="Strain E.A."/>
            <person name="Whittaker P."/>
            <person name="Naum M."/>
            <person name="McCarthy P.J."/>
            <person name="Lopez J.V."/>
            <person name="Fischer M."/>
            <person name="Brown E.W."/>
        </authorList>
    </citation>
    <scope>NUCLEOTIDE SEQUENCE [LARGE SCALE GENOMIC DNA]</scope>
    <source>
        <strain evidence="2 3">LMG 19158</strain>
    </source>
</reference>
<dbReference type="Proteomes" id="UP000004349">
    <property type="component" value="Unassembled WGS sequence"/>
</dbReference>
<feature type="domain" description="RapA2 cadherin-like" evidence="1">
    <location>
        <begin position="2"/>
        <end position="74"/>
    </location>
</feature>
<dbReference type="AlphaFoldDB" id="F9RN49"/>
<evidence type="ECO:0000313" key="2">
    <source>
        <dbReference type="EMBL" id="EGU37424.1"/>
    </source>
</evidence>
<dbReference type="RefSeq" id="WP_005595099.1">
    <property type="nucleotide sequence ID" value="NZ_AFWE01000107.1"/>
</dbReference>
<dbReference type="eggNOG" id="COG1361">
    <property type="taxonomic scope" value="Bacteria"/>
</dbReference>
<dbReference type="InterPro" id="IPR013783">
    <property type="entry name" value="Ig-like_fold"/>
</dbReference>
<name>F9RN49_9VIBR</name>
<protein>
    <submittedName>
        <fullName evidence="2">Putative outer membrane adhesin like protein</fullName>
    </submittedName>
</protein>
<dbReference type="EMBL" id="AFWE01000107">
    <property type="protein sequence ID" value="EGU37424.1"/>
    <property type="molecule type" value="Genomic_DNA"/>
</dbReference>
<dbReference type="NCBIfam" id="TIGR01965">
    <property type="entry name" value="VCBS_repeat"/>
    <property type="match status" value="2"/>
</dbReference>
<feature type="non-terminal residue" evidence="2">
    <location>
        <position position="74"/>
    </location>
</feature>
<evidence type="ECO:0000313" key="3">
    <source>
        <dbReference type="Proteomes" id="UP000004349"/>
    </source>
</evidence>
<proteinExistence type="predicted"/>
<accession>F9RN49</accession>
<comment type="caution">
    <text evidence="2">The sequence shown here is derived from an EMBL/GenBank/DDBJ whole genome shotgun (WGS) entry which is preliminary data.</text>
</comment>
<dbReference type="InterPro" id="IPR040853">
    <property type="entry name" value="RapA2_cadherin-like"/>
</dbReference>
<dbReference type="Gene3D" id="2.60.40.10">
    <property type="entry name" value="Immunoglobulins"/>
    <property type="match status" value="1"/>
</dbReference>
<dbReference type="InterPro" id="IPR010221">
    <property type="entry name" value="VCBS_dom"/>
</dbReference>
<sequence>IVITITGVNDSAVISGDDVGAVTEDDTDPVLTDSGVLTLTDADSGEAKFDPASVVTPAGALGELTIDADGNWVY</sequence>
<dbReference type="Pfam" id="PF17803">
    <property type="entry name" value="Cadherin_4"/>
    <property type="match status" value="1"/>
</dbReference>
<organism evidence="2 3">
    <name type="scientific">Vibrio scophthalmi LMG 19158</name>
    <dbReference type="NCBI Taxonomy" id="870967"/>
    <lineage>
        <taxon>Bacteria</taxon>
        <taxon>Pseudomonadati</taxon>
        <taxon>Pseudomonadota</taxon>
        <taxon>Gammaproteobacteria</taxon>
        <taxon>Vibrionales</taxon>
        <taxon>Vibrionaceae</taxon>
        <taxon>Vibrio</taxon>
    </lineage>
</organism>
<evidence type="ECO:0000259" key="1">
    <source>
        <dbReference type="Pfam" id="PF17803"/>
    </source>
</evidence>
<feature type="non-terminal residue" evidence="2">
    <location>
        <position position="1"/>
    </location>
</feature>
<gene>
    <name evidence="2" type="ORF">VIS19158_01784</name>
</gene>